<evidence type="ECO:0000256" key="10">
    <source>
        <dbReference type="SAM" id="MobiDB-lite"/>
    </source>
</evidence>
<keyword evidence="8" id="KW-0966">Cell projection</keyword>
<dbReference type="Gene3D" id="1.20.1520.10">
    <property type="entry name" value="ADP-ribosylation factor-like 2-binding protein, domain"/>
    <property type="match status" value="1"/>
</dbReference>
<keyword evidence="7" id="KW-0969">Cilium</keyword>
<feature type="region of interest" description="Disordered" evidence="10">
    <location>
        <begin position="370"/>
        <end position="391"/>
    </location>
</feature>
<evidence type="ECO:0000256" key="1">
    <source>
        <dbReference type="ARBA" id="ARBA00004138"/>
    </source>
</evidence>
<dbReference type="InterPro" id="IPR023379">
    <property type="entry name" value="BART_dom"/>
</dbReference>
<feature type="domain" description="BART" evidence="11">
    <location>
        <begin position="24"/>
        <end position="136"/>
    </location>
</feature>
<gene>
    <name evidence="12" type="primary">CCDC104</name>
</gene>
<protein>
    <recommendedName>
        <fullName evidence="4">Cilia- and flagella-associated protein 36</fullName>
    </recommendedName>
    <alternativeName>
        <fullName evidence="9">Coiled-coil domain-containing protein 104</fullName>
    </alternativeName>
</protein>
<evidence type="ECO:0000256" key="2">
    <source>
        <dbReference type="ARBA" id="ARBA00004496"/>
    </source>
</evidence>
<evidence type="ECO:0000313" key="12">
    <source>
        <dbReference type="EMBL" id="CDG68086.1"/>
    </source>
</evidence>
<proteinExistence type="evidence at transcript level"/>
<evidence type="ECO:0000256" key="3">
    <source>
        <dbReference type="ARBA" id="ARBA00007460"/>
    </source>
</evidence>
<reference evidence="12" key="1">
    <citation type="journal article" date="2013" name="Genome Biol. Evol.">
        <title>Punctuated emergences of genetic and phenotypic innovations in eumetazoan, bilaterian, euteleostome, and hominidae ancestors.</title>
        <authorList>
            <person name="Wenger Y."/>
            <person name="Galliot B."/>
        </authorList>
    </citation>
    <scope>NUCLEOTIDE SEQUENCE</scope>
    <source>
        <tissue evidence="12">Whole animals</tissue>
    </source>
</reference>
<dbReference type="InterPro" id="IPR038888">
    <property type="entry name" value="CFAP36"/>
</dbReference>
<comment type="subcellular location">
    <subcellularLocation>
        <location evidence="1">Cell projection</location>
        <location evidence="1">Cilium</location>
    </subcellularLocation>
    <subcellularLocation>
        <location evidence="2">Cytoplasm</location>
    </subcellularLocation>
</comment>
<evidence type="ECO:0000256" key="7">
    <source>
        <dbReference type="ARBA" id="ARBA00023069"/>
    </source>
</evidence>
<evidence type="ECO:0000256" key="5">
    <source>
        <dbReference type="ARBA" id="ARBA00022490"/>
    </source>
</evidence>
<dbReference type="OrthoDB" id="272687at2759"/>
<feature type="non-terminal residue" evidence="12">
    <location>
        <position position="1"/>
    </location>
</feature>
<dbReference type="GO" id="GO:0097546">
    <property type="term" value="C:ciliary base"/>
    <property type="evidence" value="ECO:0007669"/>
    <property type="project" value="TreeGrafter"/>
</dbReference>
<evidence type="ECO:0000256" key="4">
    <source>
        <dbReference type="ARBA" id="ARBA00021815"/>
    </source>
</evidence>
<evidence type="ECO:0000259" key="11">
    <source>
        <dbReference type="Pfam" id="PF11527"/>
    </source>
</evidence>
<evidence type="ECO:0000256" key="9">
    <source>
        <dbReference type="ARBA" id="ARBA00031593"/>
    </source>
</evidence>
<accession>T2M7U1</accession>
<dbReference type="PANTHER" id="PTHR21532">
    <property type="entry name" value="PHOSPHODIESTERASE HL"/>
    <property type="match status" value="1"/>
</dbReference>
<dbReference type="Pfam" id="PF11527">
    <property type="entry name" value="ARL2_Bind_BART"/>
    <property type="match status" value="1"/>
</dbReference>
<evidence type="ECO:0000256" key="6">
    <source>
        <dbReference type="ARBA" id="ARBA00023054"/>
    </source>
</evidence>
<comment type="similarity">
    <text evidence="3">Belongs to the CFAP36 family.</text>
</comment>
<sequence>SDLDYPNKSNFLSLIIVNSMSDWEFIFDGIFGFINSPLWNVPILSFIESQSVVFEESEENHLNWTEIHNKYKTLVESLLGGYLKDVGITEDQFLNACTSPPAKNDPQVQMVLHHLLACDDFEVFKKMMIEKNMELQIQALNLIKQRQGKDVRKEQNSQLSSEDEILKKVMQKSLLEYEESQQKKGEDNAEFDISMEEILSKIETVGTKVDNIIEVNNDHDKSGSGDEVDSQLVIKESKLPFKVTNTPYLNQSASIPTTSKTITSTSAASTLESSSTTTLLPTTMTLPSSTPQSLLFAESTSKKCETPESAAALWISNAKQESELISQTPLNKQININHEKSNEDMKKRELYLKQQRDRLLAMKNEERKKQLSLYTSNSQSEHPITSKAANNAVSGHFEKQFSEEDEKKVAIRRALAEKLKKEVINK</sequence>
<dbReference type="InterPro" id="IPR042541">
    <property type="entry name" value="BART_sf"/>
</dbReference>
<keyword evidence="6" id="KW-0175">Coiled coil</keyword>
<feature type="compositionally biased region" description="Polar residues" evidence="10">
    <location>
        <begin position="372"/>
        <end position="391"/>
    </location>
</feature>
<name>T2M7U1_HYDVU</name>
<organism evidence="12">
    <name type="scientific">Hydra vulgaris</name>
    <name type="common">Hydra</name>
    <name type="synonym">Hydra attenuata</name>
    <dbReference type="NCBI Taxonomy" id="6087"/>
    <lineage>
        <taxon>Eukaryota</taxon>
        <taxon>Metazoa</taxon>
        <taxon>Cnidaria</taxon>
        <taxon>Hydrozoa</taxon>
        <taxon>Hydroidolina</taxon>
        <taxon>Anthoathecata</taxon>
        <taxon>Aplanulata</taxon>
        <taxon>Hydridae</taxon>
        <taxon>Hydra</taxon>
    </lineage>
</organism>
<dbReference type="AlphaFoldDB" id="T2M7U1"/>
<keyword evidence="5" id="KW-0963">Cytoplasm</keyword>
<dbReference type="EMBL" id="HAAD01001854">
    <property type="protein sequence ID" value="CDG68086.1"/>
    <property type="molecule type" value="mRNA"/>
</dbReference>
<dbReference type="GO" id="GO:0005930">
    <property type="term" value="C:axoneme"/>
    <property type="evidence" value="ECO:0007669"/>
    <property type="project" value="TreeGrafter"/>
</dbReference>
<evidence type="ECO:0000256" key="8">
    <source>
        <dbReference type="ARBA" id="ARBA00023273"/>
    </source>
</evidence>
<dbReference type="PANTHER" id="PTHR21532:SF0">
    <property type="entry name" value="CILIA- AND FLAGELLA-ASSOCIATED PROTEIN 36"/>
    <property type="match status" value="1"/>
</dbReference>